<dbReference type="PIRSF" id="PIRSF018427">
    <property type="entry name" value="Isopntndiph_ism"/>
    <property type="match status" value="1"/>
</dbReference>
<evidence type="ECO:0000313" key="11">
    <source>
        <dbReference type="EMBL" id="PJE78073.1"/>
    </source>
</evidence>
<dbReference type="GO" id="GO:0046872">
    <property type="term" value="F:metal ion binding"/>
    <property type="evidence" value="ECO:0007669"/>
    <property type="project" value="UniProtKB-KW"/>
</dbReference>
<dbReference type="Gene3D" id="3.90.79.10">
    <property type="entry name" value="Nucleoside Triphosphate Pyrophosphohydrolase"/>
    <property type="match status" value="1"/>
</dbReference>
<dbReference type="CDD" id="cd02885">
    <property type="entry name" value="NUDIX_IPP_Isomerase"/>
    <property type="match status" value="1"/>
</dbReference>
<evidence type="ECO:0000256" key="9">
    <source>
        <dbReference type="ARBA" id="ARBA00023235"/>
    </source>
</evidence>
<dbReference type="InterPro" id="IPR015797">
    <property type="entry name" value="NUDIX_hydrolase-like_dom_sf"/>
</dbReference>
<dbReference type="NCBIfam" id="TIGR02150">
    <property type="entry name" value="IPP_isom_1"/>
    <property type="match status" value="1"/>
</dbReference>
<sequence length="196" mass="22835">MISTEPCRTQNIRVNTASMREPEHVVLVDRLNQAIGKKEKLAAHQTGELHRAFSVQLYRDKQDSREYLLQQRAFSKYHSGGLWTNTCCSHPRPGETLQVAATRRLYEEMGIAERLDFRDSGIFLYKARLNNQLTEHELDHVLTVKTDAITICPNPDEVASWRWWTEKELIQAINNRPYDFTVWFPAVLKRTIGQDH</sequence>
<dbReference type="EMBL" id="NSIT01000273">
    <property type="protein sequence ID" value="PJE78073.1"/>
    <property type="molecule type" value="Genomic_DNA"/>
</dbReference>
<dbReference type="AlphaFoldDB" id="A0A2H9T4C3"/>
<protein>
    <recommendedName>
        <fullName evidence="3">isopentenyl-diphosphate Delta-isomerase</fullName>
        <ecNumber evidence="3">5.3.3.2</ecNumber>
    </recommendedName>
</protein>
<comment type="pathway">
    <text evidence="1">Isoprenoid biosynthesis; dimethylallyl diphosphate biosynthesis; dimethylallyl diphosphate from isopentenyl diphosphate: step 1/1.</text>
</comment>
<keyword evidence="5" id="KW-0479">Metal-binding</keyword>
<dbReference type="GO" id="GO:0009240">
    <property type="term" value="P:isopentenyl diphosphate biosynthetic process"/>
    <property type="evidence" value="ECO:0007669"/>
    <property type="project" value="TreeGrafter"/>
</dbReference>
<name>A0A2H9T4C3_9ZZZZ</name>
<dbReference type="Pfam" id="PF00293">
    <property type="entry name" value="NUDIX"/>
    <property type="match status" value="1"/>
</dbReference>
<dbReference type="HAMAP" id="MF_00202">
    <property type="entry name" value="Idi"/>
    <property type="match status" value="1"/>
</dbReference>
<dbReference type="PANTHER" id="PTHR10885:SF0">
    <property type="entry name" value="ISOPENTENYL-DIPHOSPHATE DELTA-ISOMERASE"/>
    <property type="match status" value="1"/>
</dbReference>
<evidence type="ECO:0000256" key="6">
    <source>
        <dbReference type="ARBA" id="ARBA00022842"/>
    </source>
</evidence>
<evidence type="ECO:0000256" key="2">
    <source>
        <dbReference type="ARBA" id="ARBA00007579"/>
    </source>
</evidence>
<evidence type="ECO:0000259" key="10">
    <source>
        <dbReference type="PROSITE" id="PS51462"/>
    </source>
</evidence>
<evidence type="ECO:0000256" key="7">
    <source>
        <dbReference type="ARBA" id="ARBA00023211"/>
    </source>
</evidence>
<keyword evidence="6" id="KW-0460">Magnesium</keyword>
<keyword evidence="8" id="KW-0414">Isoprene biosynthesis</keyword>
<dbReference type="UniPathway" id="UPA00059">
    <property type="reaction ID" value="UER00104"/>
</dbReference>
<evidence type="ECO:0000256" key="5">
    <source>
        <dbReference type="ARBA" id="ARBA00022723"/>
    </source>
</evidence>
<reference evidence="11" key="1">
    <citation type="journal article" date="2017" name="Appl. Environ. Microbiol.">
        <title>Molecular characterization of an Endozoicomonas-like organism causing infection in king scallop Pecten maximus L.</title>
        <authorList>
            <person name="Cano I."/>
            <person name="van Aerle R."/>
            <person name="Ross S."/>
            <person name="Verner-Jeffreys D.W."/>
            <person name="Paley R.K."/>
            <person name="Rimmer G."/>
            <person name="Ryder D."/>
            <person name="Hooper P."/>
            <person name="Stone D."/>
            <person name="Feist S.W."/>
        </authorList>
    </citation>
    <scope>NUCLEOTIDE SEQUENCE</scope>
</reference>
<dbReference type="InterPro" id="IPR056375">
    <property type="entry name" value="Idi_bact"/>
</dbReference>
<dbReference type="InterPro" id="IPR011876">
    <property type="entry name" value="IsopentenylPP_isomerase_typ1"/>
</dbReference>
<dbReference type="InterPro" id="IPR000086">
    <property type="entry name" value="NUDIX_hydrolase_dom"/>
</dbReference>
<dbReference type="PANTHER" id="PTHR10885">
    <property type="entry name" value="ISOPENTENYL-DIPHOSPHATE DELTA-ISOMERASE"/>
    <property type="match status" value="1"/>
</dbReference>
<keyword evidence="7" id="KW-0464">Manganese</keyword>
<feature type="domain" description="Nudix hydrolase" evidence="10">
    <location>
        <begin position="48"/>
        <end position="186"/>
    </location>
</feature>
<gene>
    <name evidence="11" type="primary">idi</name>
    <name evidence="11" type="ORF">CI610_02993</name>
</gene>
<evidence type="ECO:0000256" key="8">
    <source>
        <dbReference type="ARBA" id="ARBA00023229"/>
    </source>
</evidence>
<keyword evidence="9 11" id="KW-0413">Isomerase</keyword>
<comment type="similarity">
    <text evidence="2">Belongs to the IPP isomerase type 1 family.</text>
</comment>
<dbReference type="NCBIfam" id="NF002995">
    <property type="entry name" value="PRK03759.1"/>
    <property type="match status" value="1"/>
</dbReference>
<dbReference type="EC" id="5.3.3.2" evidence="3"/>
<evidence type="ECO:0000256" key="4">
    <source>
        <dbReference type="ARBA" id="ARBA00022490"/>
    </source>
</evidence>
<evidence type="ECO:0000256" key="1">
    <source>
        <dbReference type="ARBA" id="ARBA00004826"/>
    </source>
</evidence>
<dbReference type="SUPFAM" id="SSF55811">
    <property type="entry name" value="Nudix"/>
    <property type="match status" value="1"/>
</dbReference>
<accession>A0A2H9T4C3</accession>
<dbReference type="GO" id="GO:0005737">
    <property type="term" value="C:cytoplasm"/>
    <property type="evidence" value="ECO:0007669"/>
    <property type="project" value="TreeGrafter"/>
</dbReference>
<organism evidence="11">
    <name type="scientific">invertebrate metagenome</name>
    <dbReference type="NCBI Taxonomy" id="1711999"/>
    <lineage>
        <taxon>unclassified sequences</taxon>
        <taxon>metagenomes</taxon>
        <taxon>organismal metagenomes</taxon>
    </lineage>
</organism>
<evidence type="ECO:0000256" key="3">
    <source>
        <dbReference type="ARBA" id="ARBA00012057"/>
    </source>
</evidence>
<keyword evidence="4" id="KW-0963">Cytoplasm</keyword>
<dbReference type="GO" id="GO:0004452">
    <property type="term" value="F:isopentenyl-diphosphate delta-isomerase activity"/>
    <property type="evidence" value="ECO:0007669"/>
    <property type="project" value="UniProtKB-EC"/>
</dbReference>
<dbReference type="GO" id="GO:0050992">
    <property type="term" value="P:dimethylallyl diphosphate biosynthetic process"/>
    <property type="evidence" value="ECO:0007669"/>
    <property type="project" value="UniProtKB-UniPathway"/>
</dbReference>
<dbReference type="PROSITE" id="PS51462">
    <property type="entry name" value="NUDIX"/>
    <property type="match status" value="1"/>
</dbReference>
<proteinExistence type="inferred from homology"/>
<comment type="caution">
    <text evidence="11">The sequence shown here is derived from an EMBL/GenBank/DDBJ whole genome shotgun (WGS) entry which is preliminary data.</text>
</comment>